<evidence type="ECO:0000313" key="6">
    <source>
        <dbReference type="EMBL" id="SFL63430.1"/>
    </source>
</evidence>
<feature type="domain" description="HTH lysR-type" evidence="5">
    <location>
        <begin position="1"/>
        <end position="58"/>
    </location>
</feature>
<evidence type="ECO:0000259" key="5">
    <source>
        <dbReference type="PROSITE" id="PS50931"/>
    </source>
</evidence>
<reference evidence="6 7" key="1">
    <citation type="submission" date="2016-10" db="EMBL/GenBank/DDBJ databases">
        <authorList>
            <person name="de Groot N.N."/>
        </authorList>
    </citation>
    <scope>NUCLEOTIDE SEQUENCE [LARGE SCALE GENOMIC DNA]</scope>
    <source>
        <strain evidence="6 7">ATCC 51327</strain>
    </source>
</reference>
<keyword evidence="2" id="KW-0805">Transcription regulation</keyword>
<protein>
    <submittedName>
        <fullName evidence="6">Transcriptional regulator</fullName>
    </submittedName>
</protein>
<dbReference type="CDD" id="cd08420">
    <property type="entry name" value="PBP2_CysL_like"/>
    <property type="match status" value="1"/>
</dbReference>
<organism evidence="6 7">
    <name type="scientific">Halanaerobium salsuginis</name>
    <dbReference type="NCBI Taxonomy" id="29563"/>
    <lineage>
        <taxon>Bacteria</taxon>
        <taxon>Bacillati</taxon>
        <taxon>Bacillota</taxon>
        <taxon>Clostridia</taxon>
        <taxon>Halanaerobiales</taxon>
        <taxon>Halanaerobiaceae</taxon>
        <taxon>Halanaerobium</taxon>
    </lineage>
</organism>
<keyword evidence="7" id="KW-1185">Reference proteome</keyword>
<dbReference type="PANTHER" id="PTHR30126">
    <property type="entry name" value="HTH-TYPE TRANSCRIPTIONAL REGULATOR"/>
    <property type="match status" value="1"/>
</dbReference>
<dbReference type="RefSeq" id="WP_089861754.1">
    <property type="nucleotide sequence ID" value="NZ_FOTI01000021.1"/>
</dbReference>
<dbReference type="Pfam" id="PF00126">
    <property type="entry name" value="HTH_1"/>
    <property type="match status" value="1"/>
</dbReference>
<dbReference type="InterPro" id="IPR000847">
    <property type="entry name" value="LysR_HTH_N"/>
</dbReference>
<evidence type="ECO:0000256" key="1">
    <source>
        <dbReference type="ARBA" id="ARBA00009437"/>
    </source>
</evidence>
<dbReference type="FunFam" id="1.10.10.10:FF:000001">
    <property type="entry name" value="LysR family transcriptional regulator"/>
    <property type="match status" value="1"/>
</dbReference>
<proteinExistence type="inferred from homology"/>
<sequence length="300" mass="34152">MNIRQLKIFIKVCELESMSKTAESLYMTQPAVSQTIISLEDELGIKLFDRIGKELNLNYAGEVLLKYARQISNLLVEAQTSIENITNMKKGKLKIGASMTIGTYLLPVMLAKFRAAEEHELELPVIIDNTYSIAKMVAENEIDLALIEGPITNLDLQVEKFYSDQLYLMCSAEHNWADKELITADMIKCADFIMREKGSGTRQIIENNLLKNNIDYRITHVLNNIEAIKKAIAANLGISILPEIAVTAELKSGLIVKKQLANLNFKRDFNLIFHKDKFWSPLFTEFHNFVLAQNNFKDQF</sequence>
<dbReference type="PROSITE" id="PS50931">
    <property type="entry name" value="HTH_LYSR"/>
    <property type="match status" value="1"/>
</dbReference>
<dbReference type="PANTHER" id="PTHR30126:SF39">
    <property type="entry name" value="HTH-TYPE TRANSCRIPTIONAL REGULATOR CYSL"/>
    <property type="match status" value="1"/>
</dbReference>
<dbReference type="EMBL" id="FOTI01000021">
    <property type="protein sequence ID" value="SFL63430.1"/>
    <property type="molecule type" value="Genomic_DNA"/>
</dbReference>
<keyword evidence="3" id="KW-0238">DNA-binding</keyword>
<evidence type="ECO:0000256" key="2">
    <source>
        <dbReference type="ARBA" id="ARBA00023015"/>
    </source>
</evidence>
<dbReference type="PRINTS" id="PR00039">
    <property type="entry name" value="HTHLYSR"/>
</dbReference>
<dbReference type="InterPro" id="IPR036388">
    <property type="entry name" value="WH-like_DNA-bd_sf"/>
</dbReference>
<dbReference type="SUPFAM" id="SSF46785">
    <property type="entry name" value="Winged helix' DNA-binding domain"/>
    <property type="match status" value="1"/>
</dbReference>
<dbReference type="GO" id="GO:0003700">
    <property type="term" value="F:DNA-binding transcription factor activity"/>
    <property type="evidence" value="ECO:0007669"/>
    <property type="project" value="InterPro"/>
</dbReference>
<gene>
    <name evidence="6" type="ORF">SAMN02983006_01656</name>
</gene>
<dbReference type="STRING" id="29563.SAMN02983006_01656"/>
<dbReference type="InterPro" id="IPR036390">
    <property type="entry name" value="WH_DNA-bd_sf"/>
</dbReference>
<dbReference type="AlphaFoldDB" id="A0A1I4JA58"/>
<accession>A0A1I4JA58</accession>
<dbReference type="Gene3D" id="1.10.10.10">
    <property type="entry name" value="Winged helix-like DNA-binding domain superfamily/Winged helix DNA-binding domain"/>
    <property type="match status" value="1"/>
</dbReference>
<dbReference type="Pfam" id="PF03466">
    <property type="entry name" value="LysR_substrate"/>
    <property type="match status" value="1"/>
</dbReference>
<dbReference type="SUPFAM" id="SSF53850">
    <property type="entry name" value="Periplasmic binding protein-like II"/>
    <property type="match status" value="1"/>
</dbReference>
<evidence type="ECO:0000313" key="7">
    <source>
        <dbReference type="Proteomes" id="UP000199006"/>
    </source>
</evidence>
<name>A0A1I4JA58_9FIRM</name>
<evidence type="ECO:0000256" key="4">
    <source>
        <dbReference type="ARBA" id="ARBA00023163"/>
    </source>
</evidence>
<dbReference type="GO" id="GO:0000976">
    <property type="term" value="F:transcription cis-regulatory region binding"/>
    <property type="evidence" value="ECO:0007669"/>
    <property type="project" value="TreeGrafter"/>
</dbReference>
<dbReference type="InterPro" id="IPR005119">
    <property type="entry name" value="LysR_subst-bd"/>
</dbReference>
<dbReference type="Proteomes" id="UP000199006">
    <property type="component" value="Unassembled WGS sequence"/>
</dbReference>
<keyword evidence="4" id="KW-0804">Transcription</keyword>
<comment type="similarity">
    <text evidence="1">Belongs to the LysR transcriptional regulatory family.</text>
</comment>
<dbReference type="OrthoDB" id="9785745at2"/>
<dbReference type="Gene3D" id="3.40.190.10">
    <property type="entry name" value="Periplasmic binding protein-like II"/>
    <property type="match status" value="2"/>
</dbReference>
<evidence type="ECO:0000256" key="3">
    <source>
        <dbReference type="ARBA" id="ARBA00023125"/>
    </source>
</evidence>